<evidence type="ECO:0000256" key="8">
    <source>
        <dbReference type="ARBA" id="ARBA00023014"/>
    </source>
</evidence>
<dbReference type="OrthoDB" id="9805142at2"/>
<evidence type="ECO:0000256" key="4">
    <source>
        <dbReference type="ARBA" id="ARBA00022723"/>
    </source>
</evidence>
<dbReference type="InterPro" id="IPR006656">
    <property type="entry name" value="Mopterin_OxRdtase"/>
</dbReference>
<keyword evidence="3" id="KW-0500">Molybdenum</keyword>
<dbReference type="InterPro" id="IPR050612">
    <property type="entry name" value="Prok_Mopterin_Oxidored"/>
</dbReference>
<proteinExistence type="inferred from homology"/>
<dbReference type="GeneID" id="83059151"/>
<keyword evidence="11" id="KW-1185">Reference proteome</keyword>
<dbReference type="SUPFAM" id="SSF53706">
    <property type="entry name" value="Formate dehydrogenase/DMSO reductase, domains 1-3"/>
    <property type="match status" value="1"/>
</dbReference>
<name>A0A1B2I8K9_9BACT</name>
<sequence>MPDRKSVNTTCRMCGTLCGITAHIENNRVVDIEGNPEHLFSKGRTCIKGSSAVTWLNRPDRIFKPLKRNMAGEFEEIELERAMDEIAAKLIEIQKKYGDNAIGIWKGEGIDFAQQENLARRFAHAVGTPNYFSNDTQCYASRHIAFHLVYGCWPLADYANADLIINWGTNAPISHSHWMQAINEGREKGAKLMVVDTRYTEIARQADLYVQIRPGTDGALAWGIIREMIEHDEIDHDFVDNFTVGYDKVVEYAQGFSRERVSQITGVSESLISRITDEIAQARPRLASWAGCGLEHQINGVNNIRTITMIDALAGATDRKGGMRIPMGFGLPELTLYKEKPLTELDPIGAKRFPVLYEMRQECHTGLLMDQIISEKPYPFKGLVMTAANPALTNANSAKVRKALSKLELLVVKDLFITETALLADYVIPAASYLEREEMFFNGALRAAFITGKYLDYGLQTEYEFVKGLAERMGAGEYFPWKDDHELNEWLLKPTGYTTADLHTAPGGFIFGENPCEKHLNKLTTGEKRFFDTPTGKIEFYSAHLEAKNIPGIDGLPQYHPPHYLAEPDPDYPILLSTGARKQKFFHGRYRNIPQLYKAEPHGHLEMHPEDAKTLGLKDGDRVRVTSRIGSFETLAQVMHEKEIVRGTMQHTHGFADENVNEVTYDDVSDPISGFPVLKSIQVRVEKL</sequence>
<dbReference type="GO" id="GO:0016491">
    <property type="term" value="F:oxidoreductase activity"/>
    <property type="evidence" value="ECO:0007669"/>
    <property type="project" value="UniProtKB-KW"/>
</dbReference>
<dbReference type="PROSITE" id="PS00551">
    <property type="entry name" value="MOLYBDOPTERIN_PROK_1"/>
    <property type="match status" value="1"/>
</dbReference>
<dbReference type="Pfam" id="PF04879">
    <property type="entry name" value="Molybdop_Fe4S4"/>
    <property type="match status" value="1"/>
</dbReference>
<dbReference type="InterPro" id="IPR006963">
    <property type="entry name" value="Mopterin_OxRdtase_4Fe-4S_dom"/>
</dbReference>
<dbReference type="InterPro" id="IPR027467">
    <property type="entry name" value="MopterinOxRdtase_cofactor_BS"/>
</dbReference>
<dbReference type="Proteomes" id="UP000093044">
    <property type="component" value="Chromosome"/>
</dbReference>
<dbReference type="InterPro" id="IPR006657">
    <property type="entry name" value="MoPterin_dinucl-bd_dom"/>
</dbReference>
<keyword evidence="2" id="KW-0004">4Fe-4S</keyword>
<feature type="domain" description="4Fe-4S Mo/W bis-MGD-type" evidence="9">
    <location>
        <begin position="4"/>
        <end position="60"/>
    </location>
</feature>
<accession>A0A1B2I8K9</accession>
<keyword evidence="6" id="KW-0560">Oxidoreductase</keyword>
<dbReference type="SMART" id="SM00926">
    <property type="entry name" value="Molybdop_Fe4S4"/>
    <property type="match status" value="1"/>
</dbReference>
<dbReference type="SUPFAM" id="SSF50692">
    <property type="entry name" value="ADC-like"/>
    <property type="match status" value="1"/>
</dbReference>
<keyword evidence="7" id="KW-0408">Iron</keyword>
<dbReference type="RefSeq" id="WP_066748182.1">
    <property type="nucleotide sequence ID" value="NZ_CP016757.1"/>
</dbReference>
<dbReference type="Gene3D" id="3.40.228.10">
    <property type="entry name" value="Dimethylsulfoxide Reductase, domain 2"/>
    <property type="match status" value="1"/>
</dbReference>
<dbReference type="GO" id="GO:0046872">
    <property type="term" value="F:metal ion binding"/>
    <property type="evidence" value="ECO:0007669"/>
    <property type="project" value="UniProtKB-KW"/>
</dbReference>
<keyword evidence="5" id="KW-0732">Signal</keyword>
<dbReference type="GO" id="GO:0043546">
    <property type="term" value="F:molybdopterin cofactor binding"/>
    <property type="evidence" value="ECO:0007669"/>
    <property type="project" value="InterPro"/>
</dbReference>
<dbReference type="Pfam" id="PF01568">
    <property type="entry name" value="Molydop_binding"/>
    <property type="match status" value="1"/>
</dbReference>
<evidence type="ECO:0000256" key="2">
    <source>
        <dbReference type="ARBA" id="ARBA00022485"/>
    </source>
</evidence>
<dbReference type="Gene3D" id="2.20.25.90">
    <property type="entry name" value="ADC-like domains"/>
    <property type="match status" value="1"/>
</dbReference>
<dbReference type="STRING" id="1197717.BED41_14985"/>
<dbReference type="PROSITE" id="PS51669">
    <property type="entry name" value="4FE4S_MOW_BIS_MGD"/>
    <property type="match status" value="1"/>
</dbReference>
<evidence type="ECO:0000313" key="10">
    <source>
        <dbReference type="EMBL" id="ANZ46296.1"/>
    </source>
</evidence>
<protein>
    <recommendedName>
        <fullName evidence="9">4Fe-4S Mo/W bis-MGD-type domain-containing protein</fullName>
    </recommendedName>
</protein>
<evidence type="ECO:0000256" key="3">
    <source>
        <dbReference type="ARBA" id="ARBA00022505"/>
    </source>
</evidence>
<dbReference type="Gene3D" id="2.40.40.20">
    <property type="match status" value="1"/>
</dbReference>
<evidence type="ECO:0000259" key="9">
    <source>
        <dbReference type="PROSITE" id="PS51669"/>
    </source>
</evidence>
<keyword evidence="4" id="KW-0479">Metal-binding</keyword>
<dbReference type="KEGG" id="cpor:BED41_14985"/>
<keyword evidence="8" id="KW-0411">Iron-sulfur</keyword>
<evidence type="ECO:0000256" key="6">
    <source>
        <dbReference type="ARBA" id="ARBA00023002"/>
    </source>
</evidence>
<evidence type="ECO:0000313" key="11">
    <source>
        <dbReference type="Proteomes" id="UP000093044"/>
    </source>
</evidence>
<dbReference type="InterPro" id="IPR009010">
    <property type="entry name" value="Asp_de-COase-like_dom_sf"/>
</dbReference>
<dbReference type="PANTHER" id="PTHR43742">
    <property type="entry name" value="TRIMETHYLAMINE-N-OXIDE REDUCTASE"/>
    <property type="match status" value="1"/>
</dbReference>
<dbReference type="Gene3D" id="3.40.50.740">
    <property type="match status" value="1"/>
</dbReference>
<reference evidence="10" key="1">
    <citation type="submission" date="2016-08" db="EMBL/GenBank/DDBJ databases">
        <title>Complete genome of Cloacibacillus porcorum.</title>
        <authorList>
            <person name="Looft T."/>
            <person name="Bayles D.O."/>
            <person name="Alt D.P."/>
        </authorList>
    </citation>
    <scope>NUCLEOTIDE SEQUENCE [LARGE SCALE GENOMIC DNA]</scope>
    <source>
        <strain evidence="10">CL-84</strain>
    </source>
</reference>
<organism evidence="10 11">
    <name type="scientific">Cloacibacillus porcorum</name>
    <dbReference type="NCBI Taxonomy" id="1197717"/>
    <lineage>
        <taxon>Bacteria</taxon>
        <taxon>Thermotogati</taxon>
        <taxon>Synergistota</taxon>
        <taxon>Synergistia</taxon>
        <taxon>Synergistales</taxon>
        <taxon>Synergistaceae</taxon>
        <taxon>Cloacibacillus</taxon>
    </lineage>
</organism>
<dbReference type="EMBL" id="CP016757">
    <property type="protein sequence ID" value="ANZ46296.1"/>
    <property type="molecule type" value="Genomic_DNA"/>
</dbReference>
<dbReference type="GO" id="GO:0051539">
    <property type="term" value="F:4 iron, 4 sulfur cluster binding"/>
    <property type="evidence" value="ECO:0007669"/>
    <property type="project" value="UniProtKB-KW"/>
</dbReference>
<evidence type="ECO:0000256" key="7">
    <source>
        <dbReference type="ARBA" id="ARBA00023004"/>
    </source>
</evidence>
<evidence type="ECO:0000256" key="5">
    <source>
        <dbReference type="ARBA" id="ARBA00022729"/>
    </source>
</evidence>
<comment type="similarity">
    <text evidence="1">Belongs to the prokaryotic molybdopterin-containing oxidoreductase family.</text>
</comment>
<evidence type="ECO:0000256" key="1">
    <source>
        <dbReference type="ARBA" id="ARBA00010312"/>
    </source>
</evidence>
<gene>
    <name evidence="10" type="ORF">BED41_14985</name>
</gene>
<dbReference type="AlphaFoldDB" id="A0A1B2I8K9"/>
<dbReference type="Pfam" id="PF00384">
    <property type="entry name" value="Molybdopterin"/>
    <property type="match status" value="1"/>
</dbReference>
<dbReference type="PANTHER" id="PTHR43742:SF9">
    <property type="entry name" value="TETRATHIONATE REDUCTASE SUBUNIT A"/>
    <property type="match status" value="1"/>
</dbReference>